<evidence type="ECO:0000256" key="2">
    <source>
        <dbReference type="ARBA" id="ARBA00023016"/>
    </source>
</evidence>
<proteinExistence type="inferred from homology"/>
<reference evidence="8 9" key="1">
    <citation type="submission" date="2016-07" db="EMBL/GenBank/DDBJ databases">
        <title>Draft genome sequence of Methyloligella halotolerans C2T (VKM B-2706T=CCUG 61687T=DSM 25045T), a halotolerant polyhydroxybutyrate accumulating methylotroph.</title>
        <authorList>
            <person name="Vasilenko O.V."/>
            <person name="Doronina N.V."/>
            <person name="Poroshina M.N."/>
            <person name="Tarlachkov S.V."/>
            <person name="Trotsenko Y.A."/>
        </authorList>
    </citation>
    <scope>NUCLEOTIDE SEQUENCE [LARGE SCALE GENOMIC DNA]</scope>
    <source>
        <strain evidence="8 9">VKM B-2706</strain>
    </source>
</reference>
<organism evidence="8 9">
    <name type="scientific">Methyloligella halotolerans</name>
    <dbReference type="NCBI Taxonomy" id="1177755"/>
    <lineage>
        <taxon>Bacteria</taxon>
        <taxon>Pseudomonadati</taxon>
        <taxon>Pseudomonadota</taxon>
        <taxon>Alphaproteobacteria</taxon>
        <taxon>Hyphomicrobiales</taxon>
        <taxon>Hyphomicrobiaceae</taxon>
        <taxon>Methyloligella</taxon>
    </lineage>
</organism>
<dbReference type="OrthoDB" id="9789811at2"/>
<comment type="subcellular location">
    <subcellularLocation>
        <location evidence="4">Cytoplasm</location>
    </subcellularLocation>
</comment>
<evidence type="ECO:0000256" key="6">
    <source>
        <dbReference type="RuleBase" id="RU004478"/>
    </source>
</evidence>
<comment type="similarity">
    <text evidence="1 4 6">Belongs to the GrpE family.</text>
</comment>
<dbReference type="Proteomes" id="UP000095087">
    <property type="component" value="Unassembled WGS sequence"/>
</dbReference>
<accession>A0A1E2S0R1</accession>
<protein>
    <recommendedName>
        <fullName evidence="4 5">Protein GrpE</fullName>
    </recommendedName>
    <alternativeName>
        <fullName evidence="4">HSP-70 cofactor</fullName>
    </alternativeName>
</protein>
<evidence type="ECO:0000313" key="8">
    <source>
        <dbReference type="EMBL" id="ODA67909.1"/>
    </source>
</evidence>
<dbReference type="STRING" id="1177755.A7A08_01076"/>
<dbReference type="GO" id="GO:0000774">
    <property type="term" value="F:adenyl-nucleotide exchange factor activity"/>
    <property type="evidence" value="ECO:0007669"/>
    <property type="project" value="InterPro"/>
</dbReference>
<dbReference type="GO" id="GO:0005737">
    <property type="term" value="C:cytoplasm"/>
    <property type="evidence" value="ECO:0007669"/>
    <property type="project" value="UniProtKB-SubCell"/>
</dbReference>
<dbReference type="GO" id="GO:0051087">
    <property type="term" value="F:protein-folding chaperone binding"/>
    <property type="evidence" value="ECO:0007669"/>
    <property type="project" value="InterPro"/>
</dbReference>
<keyword evidence="3 4" id="KW-0143">Chaperone</keyword>
<dbReference type="EMBL" id="MASI01000002">
    <property type="protein sequence ID" value="ODA67909.1"/>
    <property type="molecule type" value="Genomic_DNA"/>
</dbReference>
<dbReference type="CDD" id="cd00446">
    <property type="entry name" value="GrpE"/>
    <property type="match status" value="1"/>
</dbReference>
<evidence type="ECO:0000256" key="4">
    <source>
        <dbReference type="HAMAP-Rule" id="MF_01151"/>
    </source>
</evidence>
<dbReference type="InterPro" id="IPR009012">
    <property type="entry name" value="GrpE_head"/>
</dbReference>
<keyword evidence="2 4" id="KW-0346">Stress response</keyword>
<dbReference type="Gene3D" id="3.90.20.20">
    <property type="match status" value="1"/>
</dbReference>
<gene>
    <name evidence="4" type="primary">grpE</name>
    <name evidence="8" type="ORF">A7A08_01076</name>
</gene>
<dbReference type="PANTHER" id="PTHR21237:SF23">
    <property type="entry name" value="GRPE PROTEIN HOMOLOG, MITOCHONDRIAL"/>
    <property type="match status" value="1"/>
</dbReference>
<dbReference type="AlphaFoldDB" id="A0A1E2S0R1"/>
<dbReference type="Pfam" id="PF01025">
    <property type="entry name" value="GrpE"/>
    <property type="match status" value="1"/>
</dbReference>
<dbReference type="PROSITE" id="PS01071">
    <property type="entry name" value="GRPE"/>
    <property type="match status" value="1"/>
</dbReference>
<comment type="caution">
    <text evidence="8">The sequence shown here is derived from an EMBL/GenBank/DDBJ whole genome shotgun (WGS) entry which is preliminary data.</text>
</comment>
<dbReference type="HAMAP" id="MF_01151">
    <property type="entry name" value="GrpE"/>
    <property type="match status" value="1"/>
</dbReference>
<dbReference type="InterPro" id="IPR013805">
    <property type="entry name" value="GrpE_CC"/>
</dbReference>
<feature type="compositionally biased region" description="Acidic residues" evidence="7">
    <location>
        <begin position="203"/>
        <end position="217"/>
    </location>
</feature>
<evidence type="ECO:0000256" key="1">
    <source>
        <dbReference type="ARBA" id="ARBA00009054"/>
    </source>
</evidence>
<comment type="subunit">
    <text evidence="4">Homodimer.</text>
</comment>
<dbReference type="InterPro" id="IPR000740">
    <property type="entry name" value="GrpE"/>
</dbReference>
<dbReference type="NCBIfam" id="NF010739">
    <property type="entry name" value="PRK14141.1"/>
    <property type="match status" value="1"/>
</dbReference>
<dbReference type="SUPFAM" id="SSF58014">
    <property type="entry name" value="Coiled-coil domain of nucleotide exchange factor GrpE"/>
    <property type="match status" value="1"/>
</dbReference>
<evidence type="ECO:0000256" key="5">
    <source>
        <dbReference type="RuleBase" id="RU000639"/>
    </source>
</evidence>
<comment type="function">
    <text evidence="4 5">Participates actively in the response to hyperosmotic and heat shock by preventing the aggregation of stress-denatured proteins, in association with DnaK and GrpE. It is the nucleotide exchange factor for DnaK and may function as a thermosensor. Unfolded proteins bind initially to DnaJ; upon interaction with the DnaJ-bound protein, DnaK hydrolyzes its bound ATP, resulting in the formation of a stable complex. GrpE releases ADP from DnaK; ATP binding to DnaK triggers the release of the substrate protein, thus completing the reaction cycle. Several rounds of ATP-dependent interactions between DnaJ, DnaK and GrpE are required for fully efficient folding.</text>
</comment>
<keyword evidence="9" id="KW-1185">Reference proteome</keyword>
<evidence type="ECO:0000313" key="9">
    <source>
        <dbReference type="Proteomes" id="UP000095087"/>
    </source>
</evidence>
<evidence type="ECO:0000256" key="7">
    <source>
        <dbReference type="SAM" id="MobiDB-lite"/>
    </source>
</evidence>
<feature type="region of interest" description="Disordered" evidence="7">
    <location>
        <begin position="186"/>
        <end position="223"/>
    </location>
</feature>
<dbReference type="SUPFAM" id="SSF51064">
    <property type="entry name" value="Head domain of nucleotide exchange factor GrpE"/>
    <property type="match status" value="1"/>
</dbReference>
<keyword evidence="4" id="KW-0963">Cytoplasm</keyword>
<dbReference type="PATRIC" id="fig|1177755.3.peg.1079"/>
<feature type="region of interest" description="Disordered" evidence="7">
    <location>
        <begin position="1"/>
        <end position="41"/>
    </location>
</feature>
<sequence length="223" mass="24588">MTDETTEPRDEDEEMKDNAEAANDGTEAETSEGRDDADLVAENAKLRDQLLRTMADMENLRRRTEREKSDTSKYAVSSFARDVLTVGDNLRRTIEHVPAEAASKDPALKSFLDGVELTERELLNMLERHGVKKLDPLGERFDPNNHQAMYEVPNPEVPEGTVVDVMQAGYTIGDRCLRPALVAVSKGGARNQPQGNSKPANDDYPDGSGEDGEAVEDEGLRKG</sequence>
<dbReference type="PRINTS" id="PR00773">
    <property type="entry name" value="GRPEPROTEIN"/>
</dbReference>
<dbReference type="GO" id="GO:0042803">
    <property type="term" value="F:protein homodimerization activity"/>
    <property type="evidence" value="ECO:0007669"/>
    <property type="project" value="InterPro"/>
</dbReference>
<evidence type="ECO:0000256" key="3">
    <source>
        <dbReference type="ARBA" id="ARBA00023186"/>
    </source>
</evidence>
<dbReference type="GO" id="GO:0006457">
    <property type="term" value="P:protein folding"/>
    <property type="evidence" value="ECO:0007669"/>
    <property type="project" value="InterPro"/>
</dbReference>
<dbReference type="Gene3D" id="2.30.22.10">
    <property type="entry name" value="Head domain of nucleotide exchange factor GrpE"/>
    <property type="match status" value="1"/>
</dbReference>
<dbReference type="RefSeq" id="WP_069094454.1">
    <property type="nucleotide sequence ID" value="NZ_MASI01000002.1"/>
</dbReference>
<name>A0A1E2S0R1_9HYPH</name>
<dbReference type="GO" id="GO:0051082">
    <property type="term" value="F:unfolded protein binding"/>
    <property type="evidence" value="ECO:0007669"/>
    <property type="project" value="TreeGrafter"/>
</dbReference>
<feature type="compositionally biased region" description="Acidic residues" evidence="7">
    <location>
        <begin position="1"/>
        <end position="15"/>
    </location>
</feature>
<dbReference type="PANTHER" id="PTHR21237">
    <property type="entry name" value="GRPE PROTEIN"/>
    <property type="match status" value="1"/>
</dbReference>
<dbReference type="FunFam" id="2.30.22.10:FF:000002">
    <property type="entry name" value="GrpE protein homolog"/>
    <property type="match status" value="1"/>
</dbReference>